<dbReference type="RefSeq" id="WP_112070132.1">
    <property type="nucleotide sequence ID" value="NZ_JUGD01000050.1"/>
</dbReference>
<reference evidence="1 2" key="1">
    <citation type="submission" date="2014-12" db="EMBL/GenBank/DDBJ databases">
        <title>Complete genome sequence of Herbaspirillum rubrisubalbicans Os38.</title>
        <authorList>
            <person name="Chen M."/>
            <person name="An Q."/>
        </authorList>
    </citation>
    <scope>NUCLEOTIDE SEQUENCE [LARGE SCALE GENOMIC DNA]</scope>
    <source>
        <strain evidence="1 2">Os38</strain>
    </source>
</reference>
<proteinExistence type="predicted"/>
<gene>
    <name evidence="1" type="ORF">RB24_26250</name>
</gene>
<dbReference type="Proteomes" id="UP000248631">
    <property type="component" value="Unassembled WGS sequence"/>
</dbReference>
<evidence type="ECO:0008006" key="3">
    <source>
        <dbReference type="Google" id="ProtNLM"/>
    </source>
</evidence>
<evidence type="ECO:0000313" key="2">
    <source>
        <dbReference type="Proteomes" id="UP000248631"/>
    </source>
</evidence>
<accession>A0ABX9BU40</accession>
<dbReference type="EMBL" id="JUGD01000050">
    <property type="protein sequence ID" value="RAM61221.1"/>
    <property type="molecule type" value="Genomic_DNA"/>
</dbReference>
<protein>
    <recommendedName>
        <fullName evidence="3">Lytic transglycosylase</fullName>
    </recommendedName>
</protein>
<keyword evidence="2" id="KW-1185">Reference proteome</keyword>
<organism evidence="1 2">
    <name type="scientific">Herbaspirillum rubrisubalbicans</name>
    <dbReference type="NCBI Taxonomy" id="80842"/>
    <lineage>
        <taxon>Bacteria</taxon>
        <taxon>Pseudomonadati</taxon>
        <taxon>Pseudomonadota</taxon>
        <taxon>Betaproteobacteria</taxon>
        <taxon>Burkholderiales</taxon>
        <taxon>Oxalobacteraceae</taxon>
        <taxon>Herbaspirillum</taxon>
    </lineage>
</organism>
<comment type="caution">
    <text evidence="1">The sequence shown here is derived from an EMBL/GenBank/DDBJ whole genome shotgun (WGS) entry which is preliminary data.</text>
</comment>
<evidence type="ECO:0000313" key="1">
    <source>
        <dbReference type="EMBL" id="RAM61221.1"/>
    </source>
</evidence>
<name>A0ABX9BU40_9BURK</name>
<sequence length="157" mass="18162">MERKIYFCKSWFRAKKQPTELWTEDQARSAHQRKQPYTILVDSIERPFCFLEVSERAAGVGFLDAFLRESLTYSFQELEPGRFFLSVATYREFVGDTDRVASGTSYIFEQNGTVTIRKEIFFPEYTVQESVSKTDVAANSIAKPEFGVLGDLIRVER</sequence>